<evidence type="ECO:0000313" key="4">
    <source>
        <dbReference type="Proteomes" id="UP001178507"/>
    </source>
</evidence>
<sequence length="439" mass="46825">MELLPATRLAPSAPKPCAPGTGRAPHPAPGAGGRCMGGGKAAIAALLASRFRRRELRSTRRAAQPAAAPFEICEVPGKGLGAVASRDVKVGELVAEERPPITYVEKSGWVEDMEKQFAALPADTQNALMALHDTEEEKSLKGIFNTNSIGCYSSALDGVLCVVISRFNHSCLPNCEQSWDDDLFRQRLFACKDIKKGEELCFSYVEPFLSFAERSEILEKRYVFRCDCPACTRSGEALRQSDARRRRLGQLVSQLSQGASADAEGGVALAEAIWLFGHVHCVMAIGVQIHCDQDGLSYFAPMRVVQPDVLLALQGRHTPAGRIFVAFQADGPGAFEALHVARARAVRLAAPSGAAAPSAAADGDDAADGAAGGDVRREMARALAASDATALGRVLYHCLEAHGESDESAKAVLLDLAGRYTGQRALPPRSSLVKCREES</sequence>
<organism evidence="3 4">
    <name type="scientific">Effrenium voratum</name>
    <dbReference type="NCBI Taxonomy" id="2562239"/>
    <lineage>
        <taxon>Eukaryota</taxon>
        <taxon>Sar</taxon>
        <taxon>Alveolata</taxon>
        <taxon>Dinophyceae</taxon>
        <taxon>Suessiales</taxon>
        <taxon>Symbiodiniaceae</taxon>
        <taxon>Effrenium</taxon>
    </lineage>
</organism>
<proteinExistence type="predicted"/>
<dbReference type="Pfam" id="PF00856">
    <property type="entry name" value="SET"/>
    <property type="match status" value="1"/>
</dbReference>
<evidence type="ECO:0000259" key="2">
    <source>
        <dbReference type="PROSITE" id="PS50280"/>
    </source>
</evidence>
<dbReference type="PANTHER" id="PTHR47332">
    <property type="entry name" value="SET DOMAIN-CONTAINING PROTEIN 5"/>
    <property type="match status" value="1"/>
</dbReference>
<dbReference type="CDD" id="cd20071">
    <property type="entry name" value="SET_SMYD"/>
    <property type="match status" value="1"/>
</dbReference>
<comment type="caution">
    <text evidence="3">The sequence shown here is derived from an EMBL/GenBank/DDBJ whole genome shotgun (WGS) entry which is preliminary data.</text>
</comment>
<evidence type="ECO:0000313" key="3">
    <source>
        <dbReference type="EMBL" id="CAJ1409466.1"/>
    </source>
</evidence>
<dbReference type="InterPro" id="IPR053185">
    <property type="entry name" value="SET_domain_protein"/>
</dbReference>
<name>A0AA36JPQ4_9DINO</name>
<evidence type="ECO:0000256" key="1">
    <source>
        <dbReference type="SAM" id="MobiDB-lite"/>
    </source>
</evidence>
<keyword evidence="4" id="KW-1185">Reference proteome</keyword>
<feature type="domain" description="SET" evidence="2">
    <location>
        <begin position="68"/>
        <end position="205"/>
    </location>
</feature>
<gene>
    <name evidence="3" type="ORF">EVOR1521_LOCUS30558</name>
</gene>
<dbReference type="Gene3D" id="2.170.270.10">
    <property type="entry name" value="SET domain"/>
    <property type="match status" value="1"/>
</dbReference>
<dbReference type="AlphaFoldDB" id="A0AA36JPQ4"/>
<dbReference type="Proteomes" id="UP001178507">
    <property type="component" value="Unassembled WGS sequence"/>
</dbReference>
<dbReference type="SUPFAM" id="SSF82199">
    <property type="entry name" value="SET domain"/>
    <property type="match status" value="1"/>
</dbReference>
<dbReference type="InterPro" id="IPR001214">
    <property type="entry name" value="SET_dom"/>
</dbReference>
<dbReference type="EMBL" id="CAUJNA010003771">
    <property type="protein sequence ID" value="CAJ1409466.1"/>
    <property type="molecule type" value="Genomic_DNA"/>
</dbReference>
<dbReference type="InterPro" id="IPR046341">
    <property type="entry name" value="SET_dom_sf"/>
</dbReference>
<reference evidence="3" key="1">
    <citation type="submission" date="2023-08" db="EMBL/GenBank/DDBJ databases">
        <authorList>
            <person name="Chen Y."/>
            <person name="Shah S."/>
            <person name="Dougan E. K."/>
            <person name="Thang M."/>
            <person name="Chan C."/>
        </authorList>
    </citation>
    <scope>NUCLEOTIDE SEQUENCE</scope>
</reference>
<dbReference type="SMART" id="SM00317">
    <property type="entry name" value="SET"/>
    <property type="match status" value="1"/>
</dbReference>
<dbReference type="PROSITE" id="PS50280">
    <property type="entry name" value="SET"/>
    <property type="match status" value="1"/>
</dbReference>
<dbReference type="PANTHER" id="PTHR47332:SF4">
    <property type="entry name" value="SET DOMAIN-CONTAINING PROTEIN 5"/>
    <property type="match status" value="1"/>
</dbReference>
<feature type="region of interest" description="Disordered" evidence="1">
    <location>
        <begin position="1"/>
        <end position="33"/>
    </location>
</feature>
<accession>A0AA36JPQ4</accession>
<protein>
    <recommendedName>
        <fullName evidence="2">SET domain-containing protein</fullName>
    </recommendedName>
</protein>